<dbReference type="EMBL" id="CACVBS010000070">
    <property type="protein sequence ID" value="CAA7268780.1"/>
    <property type="molecule type" value="Genomic_DNA"/>
</dbReference>
<protein>
    <submittedName>
        <fullName evidence="1">Uncharacterized protein</fullName>
    </submittedName>
</protein>
<gene>
    <name evidence="1" type="ORF">AAE3_LOCUS11069</name>
</gene>
<name>A0A8S0WGC7_CYCAE</name>
<organism evidence="1 2">
    <name type="scientific">Cyclocybe aegerita</name>
    <name type="common">Black poplar mushroom</name>
    <name type="synonym">Agrocybe aegerita</name>
    <dbReference type="NCBI Taxonomy" id="1973307"/>
    <lineage>
        <taxon>Eukaryota</taxon>
        <taxon>Fungi</taxon>
        <taxon>Dikarya</taxon>
        <taxon>Basidiomycota</taxon>
        <taxon>Agaricomycotina</taxon>
        <taxon>Agaricomycetes</taxon>
        <taxon>Agaricomycetidae</taxon>
        <taxon>Agaricales</taxon>
        <taxon>Agaricineae</taxon>
        <taxon>Bolbitiaceae</taxon>
        <taxon>Cyclocybe</taxon>
    </lineage>
</organism>
<sequence>MPTLHLSPEFVATLKNALDGPTASIANVRTAVNQLLMICEEEEALMQHVHEPRTLAECFTRYVVPSFKTNLGHPSTSCSFSAGPISRQPSDLASAMQPIFTSRKVRVQYLPDFRRHLFLEFWKYIRPNPATATATTSSSPLNPSTVAVSLDDDQQSLGEYQRALAAFIKTYWESHILLREADIHHEEELTAACRPLMAELVNRILGCVAAYNPAQRHSKPFPHWVAPKLERIPGITDWVCCEREVPKAVMEWKWLSDSSLDGLVLAAKSREWLEDPGRPHGGFEFSVQGERLKYEAKNLDENACEACLQV</sequence>
<evidence type="ECO:0000313" key="1">
    <source>
        <dbReference type="EMBL" id="CAA7268780.1"/>
    </source>
</evidence>
<dbReference type="Proteomes" id="UP000467700">
    <property type="component" value="Unassembled WGS sequence"/>
</dbReference>
<proteinExistence type="predicted"/>
<keyword evidence="2" id="KW-1185">Reference proteome</keyword>
<comment type="caution">
    <text evidence="1">The sequence shown here is derived from an EMBL/GenBank/DDBJ whole genome shotgun (WGS) entry which is preliminary data.</text>
</comment>
<dbReference type="AlphaFoldDB" id="A0A8S0WGC7"/>
<accession>A0A8S0WGC7</accession>
<reference evidence="1 2" key="1">
    <citation type="submission" date="2020-01" db="EMBL/GenBank/DDBJ databases">
        <authorList>
            <person name="Gupta K D."/>
        </authorList>
    </citation>
    <scope>NUCLEOTIDE SEQUENCE [LARGE SCALE GENOMIC DNA]</scope>
</reference>
<evidence type="ECO:0000313" key="2">
    <source>
        <dbReference type="Proteomes" id="UP000467700"/>
    </source>
</evidence>